<dbReference type="InterPro" id="IPR013766">
    <property type="entry name" value="Thioredoxin_domain"/>
</dbReference>
<keyword evidence="5" id="KW-0049">Antioxidant</keyword>
<evidence type="ECO:0000256" key="11">
    <source>
        <dbReference type="ARBA" id="ARBA00041373"/>
    </source>
</evidence>
<evidence type="ECO:0000256" key="3">
    <source>
        <dbReference type="ARBA" id="ARBA00013017"/>
    </source>
</evidence>
<feature type="domain" description="Thioredoxin" evidence="13">
    <location>
        <begin position="2"/>
        <end position="155"/>
    </location>
</feature>
<dbReference type="InterPro" id="IPR000866">
    <property type="entry name" value="AhpC/TSA"/>
</dbReference>
<comment type="caution">
    <text evidence="14">The sequence shown here is derived from an EMBL/GenBank/DDBJ whole genome shotgun (WGS) entry which is preliminary data.</text>
</comment>
<dbReference type="InterPro" id="IPR024706">
    <property type="entry name" value="Peroxiredoxin_AhpC-typ"/>
</dbReference>
<dbReference type="PANTHER" id="PTHR42801:SF4">
    <property type="entry name" value="AHPC_TSA FAMILY PROTEIN"/>
    <property type="match status" value="1"/>
</dbReference>
<keyword evidence="15" id="KW-1185">Reference proteome</keyword>
<dbReference type="SUPFAM" id="SSF52833">
    <property type="entry name" value="Thioredoxin-like"/>
    <property type="match status" value="1"/>
</dbReference>
<keyword evidence="7" id="KW-1015">Disulfide bond</keyword>
<dbReference type="PANTHER" id="PTHR42801">
    <property type="entry name" value="THIOREDOXIN-DEPENDENT PEROXIDE REDUCTASE"/>
    <property type="match status" value="1"/>
</dbReference>
<accession>A0ABU0E4B6</accession>
<dbReference type="PROSITE" id="PS51352">
    <property type="entry name" value="THIOREDOXIN_2"/>
    <property type="match status" value="1"/>
</dbReference>
<keyword evidence="4" id="KW-0575">Peroxidase</keyword>
<dbReference type="Proteomes" id="UP001230220">
    <property type="component" value="Unassembled WGS sequence"/>
</dbReference>
<evidence type="ECO:0000256" key="2">
    <source>
        <dbReference type="ARBA" id="ARBA00011245"/>
    </source>
</evidence>
<keyword evidence="8" id="KW-0676">Redox-active center</keyword>
<evidence type="ECO:0000256" key="7">
    <source>
        <dbReference type="ARBA" id="ARBA00023157"/>
    </source>
</evidence>
<proteinExistence type="inferred from homology"/>
<organism evidence="14 15">
    <name type="scientific">Breznakia pachnodae</name>
    <dbReference type="NCBI Taxonomy" id="265178"/>
    <lineage>
        <taxon>Bacteria</taxon>
        <taxon>Bacillati</taxon>
        <taxon>Bacillota</taxon>
        <taxon>Erysipelotrichia</taxon>
        <taxon>Erysipelotrichales</taxon>
        <taxon>Erysipelotrichaceae</taxon>
        <taxon>Breznakia</taxon>
    </lineage>
</organism>
<comment type="subunit">
    <text evidence="2">Monomer.</text>
</comment>
<dbReference type="InterPro" id="IPR036249">
    <property type="entry name" value="Thioredoxin-like_sf"/>
</dbReference>
<name>A0ABU0E4B6_9FIRM</name>
<comment type="function">
    <text evidence="1">Thiol-specific peroxidase that catalyzes the reduction of hydrogen peroxide and organic hydroperoxides to water and alcohols, respectively. Plays a role in cell protection against oxidative stress by detoxifying peroxides and as sensor of hydrogen peroxide-mediated signaling events.</text>
</comment>
<dbReference type="Pfam" id="PF00578">
    <property type="entry name" value="AhpC-TSA"/>
    <property type="match status" value="1"/>
</dbReference>
<evidence type="ECO:0000256" key="8">
    <source>
        <dbReference type="ARBA" id="ARBA00023284"/>
    </source>
</evidence>
<dbReference type="InterPro" id="IPR050924">
    <property type="entry name" value="Peroxiredoxin_BCP/PrxQ"/>
</dbReference>
<evidence type="ECO:0000313" key="15">
    <source>
        <dbReference type="Proteomes" id="UP001230220"/>
    </source>
</evidence>
<dbReference type="RefSeq" id="WP_307408720.1">
    <property type="nucleotide sequence ID" value="NZ_JAUSUR010000004.1"/>
</dbReference>
<evidence type="ECO:0000259" key="13">
    <source>
        <dbReference type="PROSITE" id="PS51352"/>
    </source>
</evidence>
<evidence type="ECO:0000256" key="10">
    <source>
        <dbReference type="ARBA" id="ARBA00038489"/>
    </source>
</evidence>
<evidence type="ECO:0000256" key="6">
    <source>
        <dbReference type="ARBA" id="ARBA00023002"/>
    </source>
</evidence>
<evidence type="ECO:0000256" key="4">
    <source>
        <dbReference type="ARBA" id="ARBA00022559"/>
    </source>
</evidence>
<evidence type="ECO:0000256" key="1">
    <source>
        <dbReference type="ARBA" id="ARBA00003330"/>
    </source>
</evidence>
<dbReference type="EMBL" id="JAUSUR010000004">
    <property type="protein sequence ID" value="MDQ0361734.1"/>
    <property type="molecule type" value="Genomic_DNA"/>
</dbReference>
<dbReference type="PIRSF" id="PIRSF000239">
    <property type="entry name" value="AHPC"/>
    <property type="match status" value="1"/>
</dbReference>
<comment type="catalytic activity">
    <reaction evidence="12">
        <text>a hydroperoxide + [thioredoxin]-dithiol = an alcohol + [thioredoxin]-disulfide + H2O</text>
        <dbReference type="Rhea" id="RHEA:62620"/>
        <dbReference type="Rhea" id="RHEA-COMP:10698"/>
        <dbReference type="Rhea" id="RHEA-COMP:10700"/>
        <dbReference type="ChEBI" id="CHEBI:15377"/>
        <dbReference type="ChEBI" id="CHEBI:29950"/>
        <dbReference type="ChEBI" id="CHEBI:30879"/>
        <dbReference type="ChEBI" id="CHEBI:35924"/>
        <dbReference type="ChEBI" id="CHEBI:50058"/>
        <dbReference type="EC" id="1.11.1.24"/>
    </reaction>
</comment>
<reference evidence="14 15" key="1">
    <citation type="submission" date="2023-07" db="EMBL/GenBank/DDBJ databases">
        <title>Genomic Encyclopedia of Type Strains, Phase IV (KMG-IV): sequencing the most valuable type-strain genomes for metagenomic binning, comparative biology and taxonomic classification.</title>
        <authorList>
            <person name="Goeker M."/>
        </authorList>
    </citation>
    <scope>NUCLEOTIDE SEQUENCE [LARGE SCALE GENOMIC DNA]</scope>
    <source>
        <strain evidence="14 15">DSM 16784</strain>
    </source>
</reference>
<evidence type="ECO:0000256" key="12">
    <source>
        <dbReference type="ARBA" id="ARBA00049091"/>
    </source>
</evidence>
<dbReference type="CDD" id="cd03017">
    <property type="entry name" value="PRX_BCP"/>
    <property type="match status" value="1"/>
</dbReference>
<keyword evidence="6" id="KW-0560">Oxidoreductase</keyword>
<dbReference type="NCBIfam" id="NF006960">
    <property type="entry name" value="PRK09437.1"/>
    <property type="match status" value="1"/>
</dbReference>
<gene>
    <name evidence="14" type="ORF">J2S15_002484</name>
</gene>
<evidence type="ECO:0000313" key="14">
    <source>
        <dbReference type="EMBL" id="MDQ0361734.1"/>
    </source>
</evidence>
<protein>
    <recommendedName>
        <fullName evidence="3">thioredoxin-dependent peroxiredoxin</fullName>
        <ecNumber evidence="3">1.11.1.24</ecNumber>
    </recommendedName>
    <alternativeName>
        <fullName evidence="11">Bacterioferritin comigratory protein</fullName>
    </alternativeName>
    <alternativeName>
        <fullName evidence="9">Thioredoxin peroxidase</fullName>
    </alternativeName>
</protein>
<evidence type="ECO:0000256" key="5">
    <source>
        <dbReference type="ARBA" id="ARBA00022862"/>
    </source>
</evidence>
<dbReference type="Gene3D" id="3.40.30.10">
    <property type="entry name" value="Glutaredoxin"/>
    <property type="match status" value="1"/>
</dbReference>
<sequence length="156" mass="17799">MIEVGQKAPEFNLPDKDGKMHALKDFKGKKVVLYFYPKDNTPGCTKQACAFRDNMNRFNDKNVVIIGISKDSPKSHQKFADQFDLNYLILSDEDLQAIEAYGVWVEKNMYGKKYMGVSRSTFVIDEQGIVEKVYKKASPDKNAGDIIDYLESDESH</sequence>
<comment type="similarity">
    <text evidence="10">Belongs to the peroxiredoxin family. BCP/PrxQ subfamily.</text>
</comment>
<evidence type="ECO:0000256" key="9">
    <source>
        <dbReference type="ARBA" id="ARBA00032824"/>
    </source>
</evidence>
<dbReference type="EC" id="1.11.1.24" evidence="3"/>